<dbReference type="NCBIfam" id="NF045617">
    <property type="entry name" value="mostly_LP"/>
    <property type="match status" value="1"/>
</dbReference>
<proteinExistence type="predicted"/>
<dbReference type="InterPro" id="IPR054657">
    <property type="entry name" value="T6SS_periplasmic_put"/>
</dbReference>
<dbReference type="AlphaFoldDB" id="A0A1X1D8Q8"/>
<reference evidence="2 3" key="1">
    <citation type="journal article" date="2017" name="Antonie Van Leeuwenhoek">
        <title>Phylogenomic resolution of the bacterial genus Pantoea and its relationship with Erwinia and Tatumella.</title>
        <authorList>
            <person name="Palmer M."/>
            <person name="Steenkamp E.T."/>
            <person name="Coetzee M.P."/>
            <person name="Chan W.Y."/>
            <person name="van Zyl E."/>
            <person name="De Maayer P."/>
            <person name="Coutinho T.A."/>
            <person name="Blom J."/>
            <person name="Smits T.H."/>
            <person name="Duffy B."/>
            <person name="Venter S.N."/>
        </authorList>
    </citation>
    <scope>NUCLEOTIDE SEQUENCE [LARGE SCALE GENOMIC DNA]</scope>
    <source>
        <strain evidence="2 3">LMG 26277</strain>
    </source>
</reference>
<dbReference type="RefSeq" id="WP_128601499.1">
    <property type="nucleotide sequence ID" value="NZ_MLFS01000029.1"/>
</dbReference>
<dbReference type="Proteomes" id="UP000193104">
    <property type="component" value="Unassembled WGS sequence"/>
</dbReference>
<protein>
    <recommendedName>
        <fullName evidence="1">DUF7480 domain-containing protein</fullName>
    </recommendedName>
</protein>
<feature type="domain" description="DUF7480" evidence="1">
    <location>
        <begin position="27"/>
        <end position="106"/>
    </location>
</feature>
<dbReference type="OrthoDB" id="6565577at2"/>
<dbReference type="Pfam" id="PF24295">
    <property type="entry name" value="DUF7480"/>
    <property type="match status" value="1"/>
</dbReference>
<sequence length="131" mass="14708">MRKGILILSAFFLAGCPGPGDRFIEQKTASVRLQANHVCVVSPLNQNEKLLSFRVFSEDDKPVMHFFNDGGLYVQKGDCLPILNYSFKKDVRYAVSYNVTNEKTANHFILLSNFKITSDARGKDAITFLGK</sequence>
<dbReference type="EMBL" id="MLFS01000029">
    <property type="protein sequence ID" value="ORM73038.1"/>
    <property type="molecule type" value="Genomic_DNA"/>
</dbReference>
<organism evidence="2 3">
    <name type="scientific">Pantoea wallisii</name>
    <dbReference type="NCBI Taxonomy" id="1076551"/>
    <lineage>
        <taxon>Bacteria</taxon>
        <taxon>Pseudomonadati</taxon>
        <taxon>Pseudomonadota</taxon>
        <taxon>Gammaproteobacteria</taxon>
        <taxon>Enterobacterales</taxon>
        <taxon>Erwiniaceae</taxon>
        <taxon>Pantoea</taxon>
    </lineage>
</organism>
<evidence type="ECO:0000313" key="3">
    <source>
        <dbReference type="Proteomes" id="UP000193104"/>
    </source>
</evidence>
<keyword evidence="3" id="KW-1185">Reference proteome</keyword>
<name>A0A1X1D8Q8_9GAMM</name>
<dbReference type="InterPro" id="IPR055903">
    <property type="entry name" value="DUF7480"/>
</dbReference>
<dbReference type="PROSITE" id="PS51257">
    <property type="entry name" value="PROKAR_LIPOPROTEIN"/>
    <property type="match status" value="1"/>
</dbReference>
<evidence type="ECO:0000313" key="2">
    <source>
        <dbReference type="EMBL" id="ORM73038.1"/>
    </source>
</evidence>
<evidence type="ECO:0000259" key="1">
    <source>
        <dbReference type="Pfam" id="PF24295"/>
    </source>
</evidence>
<gene>
    <name evidence="2" type="ORF">HA48_11715</name>
</gene>
<comment type="caution">
    <text evidence="2">The sequence shown here is derived from an EMBL/GenBank/DDBJ whole genome shotgun (WGS) entry which is preliminary data.</text>
</comment>
<accession>A0A1X1D8Q8</accession>